<protein>
    <submittedName>
        <fullName evidence="1">CGNR zinc finger domain-containing protein</fullName>
    </submittedName>
</protein>
<gene>
    <name evidence="1" type="ORF">H9872_04900</name>
</gene>
<proteinExistence type="predicted"/>
<evidence type="ECO:0000313" key="2">
    <source>
        <dbReference type="Proteomes" id="UP000824229"/>
    </source>
</evidence>
<reference evidence="1" key="2">
    <citation type="submission" date="2021-04" db="EMBL/GenBank/DDBJ databases">
        <authorList>
            <person name="Gilroy R."/>
        </authorList>
    </citation>
    <scope>NUCLEOTIDE SEQUENCE</scope>
    <source>
        <strain evidence="1">B5-657</strain>
    </source>
</reference>
<name>A0A9E2NL91_9FIRM</name>
<comment type="caution">
    <text evidence="1">The sequence shown here is derived from an EMBL/GenBank/DDBJ whole genome shotgun (WGS) entry which is preliminary data.</text>
</comment>
<accession>A0A9E2NL91</accession>
<sequence>MNRLGQFKSDWIRYSDYELQEDTRGALYIVPTQTSEFTIYNPFEVADEIVFDLLELGDEALKYGENTEILYEKCILFAKKYGLLGLITSSVYNRHIAGEQQVLFVEGNLLDQTGTMAVDQYMRYFFPFSDEEEIYVRKTHKETIVFKAEDSPKFYGKRSLILDLVFSRFYAERVDWLIHFSKNIAAHFNQVLIYRKSRLTDDVTVLAGKFKAEKIGLTVTMKENATLSWEVDALKTAIEILYAFKVTDKESILNRCVYCHKIFEAKSNREKYCSFSCRNCANVIKSRQRKKEQLQNQVYNSIQND</sequence>
<reference evidence="1" key="1">
    <citation type="journal article" date="2021" name="PeerJ">
        <title>Extensive microbial diversity within the chicken gut microbiome revealed by metagenomics and culture.</title>
        <authorList>
            <person name="Gilroy R."/>
            <person name="Ravi A."/>
            <person name="Getino M."/>
            <person name="Pursley I."/>
            <person name="Horton D.L."/>
            <person name="Alikhan N.F."/>
            <person name="Baker D."/>
            <person name="Gharbi K."/>
            <person name="Hall N."/>
            <person name="Watson M."/>
            <person name="Adriaenssens E.M."/>
            <person name="Foster-Nyarko E."/>
            <person name="Jarju S."/>
            <person name="Secka A."/>
            <person name="Antonio M."/>
            <person name="Oren A."/>
            <person name="Chaudhuri R.R."/>
            <person name="La Ragione R."/>
            <person name="Hildebrand F."/>
            <person name="Pallen M.J."/>
        </authorList>
    </citation>
    <scope>NUCLEOTIDE SEQUENCE</scope>
    <source>
        <strain evidence="1">B5-657</strain>
    </source>
</reference>
<dbReference type="AlphaFoldDB" id="A0A9E2NL91"/>
<evidence type="ECO:0000313" key="1">
    <source>
        <dbReference type="EMBL" id="MBU3804079.1"/>
    </source>
</evidence>
<dbReference type="EMBL" id="JAHLFQ010000108">
    <property type="protein sequence ID" value="MBU3804079.1"/>
    <property type="molecule type" value="Genomic_DNA"/>
</dbReference>
<organism evidence="1 2">
    <name type="scientific">Candidatus Cellulosilyticum pullistercoris</name>
    <dbReference type="NCBI Taxonomy" id="2838521"/>
    <lineage>
        <taxon>Bacteria</taxon>
        <taxon>Bacillati</taxon>
        <taxon>Bacillota</taxon>
        <taxon>Clostridia</taxon>
        <taxon>Lachnospirales</taxon>
        <taxon>Cellulosilyticaceae</taxon>
        <taxon>Cellulosilyticum</taxon>
    </lineage>
</organism>
<dbReference type="Proteomes" id="UP000824229">
    <property type="component" value="Unassembled WGS sequence"/>
</dbReference>